<protein>
    <submittedName>
        <fullName evidence="6">Translation initiation factor SUI1</fullName>
    </submittedName>
</protein>
<dbReference type="OrthoDB" id="9792915at2"/>
<dbReference type="Gene3D" id="3.30.780.10">
    <property type="entry name" value="SUI1-like domain"/>
    <property type="match status" value="1"/>
</dbReference>
<keyword evidence="2" id="KW-0810">Translation regulation</keyword>
<dbReference type="GO" id="GO:0003743">
    <property type="term" value="F:translation initiation factor activity"/>
    <property type="evidence" value="ECO:0007669"/>
    <property type="project" value="UniProtKB-KW"/>
</dbReference>
<dbReference type="STRING" id="197479.BFW38_17010"/>
<dbReference type="Proteomes" id="UP000094291">
    <property type="component" value="Unassembled WGS sequence"/>
</dbReference>
<keyword evidence="7" id="KW-1185">Reference proteome</keyword>
<feature type="domain" description="SUI1" evidence="5">
    <location>
        <begin position="50"/>
        <end position="113"/>
    </location>
</feature>
<comment type="similarity">
    <text evidence="1">Belongs to the SUI1 family.</text>
</comment>
<evidence type="ECO:0000256" key="4">
    <source>
        <dbReference type="SAM" id="MobiDB-lite"/>
    </source>
</evidence>
<sequence length="121" mass="12997">MASLQDQLAQLGLAQPISTDTTSHETSEPEISEADQARIAQQDGIVRLRRETKGRKGKGVTTISGLPLTETELKAMTQTLKKRCGSGGALKSGTIEIQGDHRETLKSELEQQGYTVKFAGG</sequence>
<dbReference type="SUPFAM" id="SSF55159">
    <property type="entry name" value="eIF1-like"/>
    <property type="match status" value="1"/>
</dbReference>
<organism evidence="6 7">
    <name type="scientific">Terasakiispira papahanaumokuakeensis</name>
    <dbReference type="NCBI Taxonomy" id="197479"/>
    <lineage>
        <taxon>Bacteria</taxon>
        <taxon>Pseudomonadati</taxon>
        <taxon>Pseudomonadota</taxon>
        <taxon>Gammaproteobacteria</taxon>
        <taxon>Oceanospirillales</taxon>
        <taxon>Terasakiispira</taxon>
    </lineage>
</organism>
<evidence type="ECO:0000313" key="7">
    <source>
        <dbReference type="Proteomes" id="UP000094291"/>
    </source>
</evidence>
<dbReference type="AlphaFoldDB" id="A0A1E2VDP9"/>
<comment type="caution">
    <text evidence="6">The sequence shown here is derived from an EMBL/GenBank/DDBJ whole genome shotgun (WGS) entry which is preliminary data.</text>
</comment>
<dbReference type="Pfam" id="PF01253">
    <property type="entry name" value="SUI1"/>
    <property type="match status" value="1"/>
</dbReference>
<evidence type="ECO:0000259" key="5">
    <source>
        <dbReference type="PROSITE" id="PS50296"/>
    </source>
</evidence>
<dbReference type="InterPro" id="IPR050318">
    <property type="entry name" value="DENR/SUI1_TIF"/>
</dbReference>
<proteinExistence type="inferred from homology"/>
<accession>A0A1E2VDP9</accession>
<dbReference type="InterPro" id="IPR036877">
    <property type="entry name" value="SUI1_dom_sf"/>
</dbReference>
<evidence type="ECO:0000256" key="3">
    <source>
        <dbReference type="ARBA" id="ARBA00022917"/>
    </source>
</evidence>
<dbReference type="GO" id="GO:0003729">
    <property type="term" value="F:mRNA binding"/>
    <property type="evidence" value="ECO:0007669"/>
    <property type="project" value="TreeGrafter"/>
</dbReference>
<keyword evidence="3" id="KW-0648">Protein biosynthesis</keyword>
<evidence type="ECO:0000313" key="6">
    <source>
        <dbReference type="EMBL" id="ODC04982.1"/>
    </source>
</evidence>
<dbReference type="PANTHER" id="PTHR12789:SF0">
    <property type="entry name" value="DENSITY-REGULATED PROTEIN"/>
    <property type="match status" value="1"/>
</dbReference>
<name>A0A1E2VDP9_9GAMM</name>
<dbReference type="EMBL" id="MDTQ01000001">
    <property type="protein sequence ID" value="ODC04982.1"/>
    <property type="molecule type" value="Genomic_DNA"/>
</dbReference>
<dbReference type="GO" id="GO:0001731">
    <property type="term" value="P:formation of translation preinitiation complex"/>
    <property type="evidence" value="ECO:0007669"/>
    <property type="project" value="TreeGrafter"/>
</dbReference>
<dbReference type="PROSITE" id="PS50296">
    <property type="entry name" value="SUI1"/>
    <property type="match status" value="1"/>
</dbReference>
<dbReference type="CDD" id="cd11567">
    <property type="entry name" value="YciH_like"/>
    <property type="match status" value="1"/>
</dbReference>
<keyword evidence="6" id="KW-0396">Initiation factor</keyword>
<dbReference type="InterPro" id="IPR001950">
    <property type="entry name" value="SUI1"/>
</dbReference>
<dbReference type="FunFam" id="3.30.780.10:FF:000002">
    <property type="entry name" value="Stress response translation initiation inhibitor"/>
    <property type="match status" value="1"/>
</dbReference>
<dbReference type="InterPro" id="IPR005872">
    <property type="entry name" value="SUI1_arc_bac"/>
</dbReference>
<dbReference type="GO" id="GO:0006417">
    <property type="term" value="P:regulation of translation"/>
    <property type="evidence" value="ECO:0007669"/>
    <property type="project" value="UniProtKB-KW"/>
</dbReference>
<dbReference type="PANTHER" id="PTHR12789">
    <property type="entry name" value="DENSITY-REGULATED PROTEIN HOMOLOG"/>
    <property type="match status" value="1"/>
</dbReference>
<evidence type="ECO:0000256" key="2">
    <source>
        <dbReference type="ARBA" id="ARBA00022845"/>
    </source>
</evidence>
<evidence type="ECO:0000256" key="1">
    <source>
        <dbReference type="ARBA" id="ARBA00005422"/>
    </source>
</evidence>
<feature type="compositionally biased region" description="Low complexity" evidence="4">
    <location>
        <begin position="1"/>
        <end position="15"/>
    </location>
</feature>
<gene>
    <name evidence="6" type="ORF">BFW38_17010</name>
</gene>
<dbReference type="GO" id="GO:0002188">
    <property type="term" value="P:translation reinitiation"/>
    <property type="evidence" value="ECO:0007669"/>
    <property type="project" value="TreeGrafter"/>
</dbReference>
<reference evidence="6 7" key="1">
    <citation type="submission" date="2016-08" db="EMBL/GenBank/DDBJ databases">
        <authorList>
            <person name="Seilhamer J.J."/>
        </authorList>
    </citation>
    <scope>NUCLEOTIDE SEQUENCE [LARGE SCALE GENOMIC DNA]</scope>
    <source>
        <strain evidence="6 7">PH27A</strain>
    </source>
</reference>
<feature type="region of interest" description="Disordered" evidence="4">
    <location>
        <begin position="1"/>
        <end position="62"/>
    </location>
</feature>
<dbReference type="RefSeq" id="WP_069000004.1">
    <property type="nucleotide sequence ID" value="NZ_MDTQ01000001.1"/>
</dbReference>
<dbReference type="PIRSF" id="PIRSF037511">
    <property type="entry name" value="Transl_init_SUI1_pro"/>
    <property type="match status" value="1"/>
</dbReference>